<dbReference type="EMBL" id="CP040330">
    <property type="protein sequence ID" value="QCS41524.1"/>
    <property type="molecule type" value="Genomic_DNA"/>
</dbReference>
<sequence>MSPIGGIHRRRQYSSYVRHGPVSGTVRTTDGSSDAGFRSRSPIRPVSSGVDPRASDESGSF</sequence>
<evidence type="ECO:0000256" key="1">
    <source>
        <dbReference type="SAM" id="MobiDB-lite"/>
    </source>
</evidence>
<evidence type="ECO:0000313" key="2">
    <source>
        <dbReference type="EMBL" id="QCS41524.1"/>
    </source>
</evidence>
<accession>A0A4V1FZ23</accession>
<organism evidence="2 3">
    <name type="scientific">Natrinema versiforme</name>
    <dbReference type="NCBI Taxonomy" id="88724"/>
    <lineage>
        <taxon>Archaea</taxon>
        <taxon>Methanobacteriati</taxon>
        <taxon>Methanobacteriota</taxon>
        <taxon>Stenosarchaea group</taxon>
        <taxon>Halobacteria</taxon>
        <taxon>Halobacteriales</taxon>
        <taxon>Natrialbaceae</taxon>
        <taxon>Natrinema</taxon>
    </lineage>
</organism>
<name>A0A4V1FZ23_9EURY</name>
<dbReference type="RefSeq" id="WP_138244031.1">
    <property type="nucleotide sequence ID" value="NZ_CP040330.1"/>
</dbReference>
<dbReference type="AlphaFoldDB" id="A0A4V1FZ23"/>
<reference evidence="3" key="1">
    <citation type="submission" date="2019-05" db="EMBL/GenBank/DDBJ databases">
        <title>Genome sequence and methylation pattern of the halophilic Archaeon Natrinema versiforme BOL5-4.</title>
        <authorList>
            <person name="DasSarma P."/>
            <person name="Anton B.P."/>
            <person name="DasSarma S.L."/>
            <person name="Martinez F.L."/>
            <person name="Guzman D."/>
            <person name="Roberts R.J."/>
            <person name="DasSarma S."/>
        </authorList>
    </citation>
    <scope>NUCLEOTIDE SEQUENCE [LARGE SCALE GENOMIC DNA]</scope>
    <source>
        <strain evidence="3">BOL5-4</strain>
    </source>
</reference>
<gene>
    <name evidence="2" type="ORF">FEJ81_03825</name>
</gene>
<evidence type="ECO:0000313" key="3">
    <source>
        <dbReference type="Proteomes" id="UP000302218"/>
    </source>
</evidence>
<protein>
    <submittedName>
        <fullName evidence="2">Uncharacterized protein</fullName>
    </submittedName>
</protein>
<proteinExistence type="predicted"/>
<dbReference type="KEGG" id="nvr:FEJ81_03825"/>
<dbReference type="Proteomes" id="UP000302218">
    <property type="component" value="Chromosome"/>
</dbReference>
<dbReference type="GeneID" id="40264371"/>
<feature type="region of interest" description="Disordered" evidence="1">
    <location>
        <begin position="1"/>
        <end position="61"/>
    </location>
</feature>